<evidence type="ECO:0000256" key="1">
    <source>
        <dbReference type="ARBA" id="ARBA00005254"/>
    </source>
</evidence>
<dbReference type="EMBL" id="BMXS01000011">
    <property type="protein sequence ID" value="GGX94947.1"/>
    <property type="molecule type" value="Genomic_DNA"/>
</dbReference>
<proteinExistence type="inferred from homology"/>
<dbReference type="Gene3D" id="3.90.226.10">
    <property type="entry name" value="2-enoyl-CoA Hydratase, Chain A, domain 1"/>
    <property type="match status" value="1"/>
</dbReference>
<dbReference type="InterPro" id="IPR018376">
    <property type="entry name" value="Enoyl-CoA_hyd/isom_CS"/>
</dbReference>
<dbReference type="PANTHER" id="PTHR11941">
    <property type="entry name" value="ENOYL-COA HYDRATASE-RELATED"/>
    <property type="match status" value="1"/>
</dbReference>
<dbReference type="InterPro" id="IPR001753">
    <property type="entry name" value="Enoyl-CoA_hydra/iso"/>
</dbReference>
<gene>
    <name evidence="3" type="ORF">GCM10007160_23070</name>
</gene>
<evidence type="ECO:0000256" key="2">
    <source>
        <dbReference type="RuleBase" id="RU003707"/>
    </source>
</evidence>
<evidence type="ECO:0000313" key="3">
    <source>
        <dbReference type="EMBL" id="GGX94947.1"/>
    </source>
</evidence>
<dbReference type="SUPFAM" id="SSF52096">
    <property type="entry name" value="ClpP/crotonase"/>
    <property type="match status" value="1"/>
</dbReference>
<dbReference type="CDD" id="cd06558">
    <property type="entry name" value="crotonase-like"/>
    <property type="match status" value="1"/>
</dbReference>
<dbReference type="PANTHER" id="PTHR11941:SF54">
    <property type="entry name" value="ENOYL-COA HYDRATASE, MITOCHONDRIAL"/>
    <property type="match status" value="1"/>
</dbReference>
<protein>
    <submittedName>
        <fullName evidence="3">Enoyl-CoA hydratase</fullName>
    </submittedName>
</protein>
<comment type="similarity">
    <text evidence="1 2">Belongs to the enoyl-CoA hydratase/isomerase family.</text>
</comment>
<evidence type="ECO:0000313" key="4">
    <source>
        <dbReference type="Proteomes" id="UP000653056"/>
    </source>
</evidence>
<accession>A0ABQ2YVR2</accession>
<name>A0ABQ2YVR2_9GAMM</name>
<comment type="caution">
    <text evidence="3">The sequence shown here is derived from an EMBL/GenBank/DDBJ whole genome shotgun (WGS) entry which is preliminary data.</text>
</comment>
<sequence length="258" mass="27316">MADHLLVAMDGPLLRVTINRPEKRNALSREVLDDIADVFTQHAETPGLRAAVLTGAGDKSFAAGGDLRDLSAVRSDAAAEAMSRDARRALDAISRFPVPVIAALNGDALGGGAELAVACDFIVAGPTSRIGFIQGKLNISTAWGGGSRLLHRVGATQALRLLSRAELLTADDALRIGLIDQATAPGETLDDSVAAFCRPILAQVPQVLRAFKALASAHLDGQPPAALEAIETRHFVATWTHDDHWEAADKVLNSRRTR</sequence>
<reference evidence="4" key="1">
    <citation type="journal article" date="2019" name="Int. J. Syst. Evol. Microbiol.">
        <title>The Global Catalogue of Microorganisms (GCM) 10K type strain sequencing project: providing services to taxonomists for standard genome sequencing and annotation.</title>
        <authorList>
            <consortium name="The Broad Institute Genomics Platform"/>
            <consortium name="The Broad Institute Genome Sequencing Center for Infectious Disease"/>
            <person name="Wu L."/>
            <person name="Ma J."/>
        </authorList>
    </citation>
    <scope>NUCLEOTIDE SEQUENCE [LARGE SCALE GENOMIC DNA]</scope>
    <source>
        <strain evidence="4">KCTC 22228</strain>
    </source>
</reference>
<dbReference type="Pfam" id="PF00378">
    <property type="entry name" value="ECH_1"/>
    <property type="match status" value="1"/>
</dbReference>
<keyword evidence="4" id="KW-1185">Reference proteome</keyword>
<dbReference type="RefSeq" id="WP_189469320.1">
    <property type="nucleotide sequence ID" value="NZ_BMXS01000011.1"/>
</dbReference>
<dbReference type="InterPro" id="IPR029045">
    <property type="entry name" value="ClpP/crotonase-like_dom_sf"/>
</dbReference>
<dbReference type="Proteomes" id="UP000653056">
    <property type="component" value="Unassembled WGS sequence"/>
</dbReference>
<organism evidence="3 4">
    <name type="scientific">Litchfieldella qijiaojingensis</name>
    <dbReference type="NCBI Taxonomy" id="980347"/>
    <lineage>
        <taxon>Bacteria</taxon>
        <taxon>Pseudomonadati</taxon>
        <taxon>Pseudomonadota</taxon>
        <taxon>Gammaproteobacteria</taxon>
        <taxon>Oceanospirillales</taxon>
        <taxon>Halomonadaceae</taxon>
        <taxon>Litchfieldella</taxon>
    </lineage>
</organism>
<dbReference type="PROSITE" id="PS00166">
    <property type="entry name" value="ENOYL_COA_HYDRATASE"/>
    <property type="match status" value="1"/>
</dbReference>